<sequence>MYFYVRQSCVWQLGNRCGQFFFQARHISSSSYNDAIRNVLSDENKERTIQNVTKYNENINVAKKLSQTAAVLVALCYTNNVPCMLLTVRPSHMKKHAGEVSFPGGGMDYGDTSVIDTALRETEEEIGFPKSKVDVWATVKPLPDRFLQKATKAVYPVIGNLGHVDPSDLKVNPNEVEKVICIPIEFLLDPYNFGTTRFRVKNNKPSPFSYTMPIYFTKPHIWGLTGTFVNLSLMFLIPEWHKPLTKGRFHVKK</sequence>
<organism evidence="8">
    <name type="scientific">Phallusia mammillata</name>
    <dbReference type="NCBI Taxonomy" id="59560"/>
    <lineage>
        <taxon>Eukaryota</taxon>
        <taxon>Metazoa</taxon>
        <taxon>Chordata</taxon>
        <taxon>Tunicata</taxon>
        <taxon>Ascidiacea</taxon>
        <taxon>Phlebobranchia</taxon>
        <taxon>Ascidiidae</taxon>
        <taxon>Phallusia</taxon>
    </lineage>
</organism>
<evidence type="ECO:0000256" key="4">
    <source>
        <dbReference type="ARBA" id="ARBA00022801"/>
    </source>
</evidence>
<evidence type="ECO:0000256" key="5">
    <source>
        <dbReference type="ARBA" id="ARBA00022842"/>
    </source>
</evidence>
<keyword evidence="5" id="KW-0460">Magnesium</keyword>
<evidence type="ECO:0000256" key="1">
    <source>
        <dbReference type="ARBA" id="ARBA00001936"/>
    </source>
</evidence>
<dbReference type="AlphaFoldDB" id="A0A6F9DM36"/>
<keyword evidence="3" id="KW-0479">Metal-binding</keyword>
<dbReference type="PROSITE" id="PS51462">
    <property type="entry name" value="NUDIX"/>
    <property type="match status" value="1"/>
</dbReference>
<proteinExistence type="evidence at transcript level"/>
<dbReference type="PANTHER" id="PTHR12992">
    <property type="entry name" value="NUDIX HYDROLASE"/>
    <property type="match status" value="1"/>
</dbReference>
<reference evidence="8" key="1">
    <citation type="submission" date="2020-04" db="EMBL/GenBank/DDBJ databases">
        <authorList>
            <person name="Neveu A P."/>
        </authorList>
    </citation>
    <scope>NUCLEOTIDE SEQUENCE</scope>
    <source>
        <tissue evidence="8">Whole embryo</tissue>
    </source>
</reference>
<feature type="domain" description="Nudix hydrolase" evidence="7">
    <location>
        <begin position="66"/>
        <end position="204"/>
    </location>
</feature>
<dbReference type="GO" id="GO:0010945">
    <property type="term" value="F:coenzyme A diphosphatase activity"/>
    <property type="evidence" value="ECO:0007669"/>
    <property type="project" value="InterPro"/>
</dbReference>
<dbReference type="GO" id="GO:0046872">
    <property type="term" value="F:metal ion binding"/>
    <property type="evidence" value="ECO:0007669"/>
    <property type="project" value="UniProtKB-KW"/>
</dbReference>
<evidence type="ECO:0000256" key="3">
    <source>
        <dbReference type="ARBA" id="ARBA00022723"/>
    </source>
</evidence>
<dbReference type="InterPro" id="IPR000086">
    <property type="entry name" value="NUDIX_hydrolase_dom"/>
</dbReference>
<gene>
    <name evidence="8" type="primary">Nudt8-001</name>
</gene>
<dbReference type="Gene3D" id="3.90.79.10">
    <property type="entry name" value="Nucleoside Triphosphate Pyrophosphohydrolase"/>
    <property type="match status" value="1"/>
</dbReference>
<comment type="cofactor">
    <cofactor evidence="2">
        <name>Mg(2+)</name>
        <dbReference type="ChEBI" id="CHEBI:18420"/>
    </cofactor>
</comment>
<dbReference type="CDD" id="cd03426">
    <property type="entry name" value="NUDIX_CoAse_Nudt7"/>
    <property type="match status" value="1"/>
</dbReference>
<comment type="cofactor">
    <cofactor evidence="1">
        <name>Mn(2+)</name>
        <dbReference type="ChEBI" id="CHEBI:29035"/>
    </cofactor>
</comment>
<dbReference type="InterPro" id="IPR045121">
    <property type="entry name" value="CoAse"/>
</dbReference>
<evidence type="ECO:0000259" key="7">
    <source>
        <dbReference type="PROSITE" id="PS51462"/>
    </source>
</evidence>
<dbReference type="PANTHER" id="PTHR12992:SF11">
    <property type="entry name" value="MITOCHONDRIAL COENZYME A DIPHOSPHATASE NUDT8"/>
    <property type="match status" value="1"/>
</dbReference>
<accession>A0A6F9DM36</accession>
<evidence type="ECO:0000256" key="6">
    <source>
        <dbReference type="ARBA" id="ARBA00023211"/>
    </source>
</evidence>
<dbReference type="Pfam" id="PF00293">
    <property type="entry name" value="NUDIX"/>
    <property type="match status" value="1"/>
</dbReference>
<protein>
    <submittedName>
        <fullName evidence="8">Nucleoside diphosphate-linked moiety X motif 8, mitochondrial-like</fullName>
    </submittedName>
</protein>
<dbReference type="SUPFAM" id="SSF55811">
    <property type="entry name" value="Nudix"/>
    <property type="match status" value="1"/>
</dbReference>
<evidence type="ECO:0000313" key="8">
    <source>
        <dbReference type="EMBL" id="CAB3264497.1"/>
    </source>
</evidence>
<name>A0A6F9DM36_9ASCI</name>
<dbReference type="EMBL" id="LR788635">
    <property type="protein sequence ID" value="CAB3264497.1"/>
    <property type="molecule type" value="mRNA"/>
</dbReference>
<evidence type="ECO:0000256" key="2">
    <source>
        <dbReference type="ARBA" id="ARBA00001946"/>
    </source>
</evidence>
<keyword evidence="6" id="KW-0464">Manganese</keyword>
<dbReference type="InterPro" id="IPR015797">
    <property type="entry name" value="NUDIX_hydrolase-like_dom_sf"/>
</dbReference>
<keyword evidence="4" id="KW-0378">Hydrolase</keyword>